<dbReference type="SMART" id="SM00086">
    <property type="entry name" value="PAC"/>
    <property type="match status" value="1"/>
</dbReference>
<feature type="domain" description="PAC" evidence="3">
    <location>
        <begin position="266"/>
        <end position="318"/>
    </location>
</feature>
<dbReference type="SUPFAM" id="SSF55785">
    <property type="entry name" value="PYP-like sensor domain (PAS domain)"/>
    <property type="match status" value="3"/>
</dbReference>
<dbReference type="InterPro" id="IPR013767">
    <property type="entry name" value="PAS_fold"/>
</dbReference>
<dbReference type="Pfam" id="PF13426">
    <property type="entry name" value="PAS_9"/>
    <property type="match status" value="1"/>
</dbReference>
<dbReference type="SMART" id="SM00091">
    <property type="entry name" value="PAS"/>
    <property type="match status" value="3"/>
</dbReference>
<dbReference type="NCBIfam" id="TIGR00229">
    <property type="entry name" value="sensory_box"/>
    <property type="match status" value="3"/>
</dbReference>
<dbReference type="Pfam" id="PF08448">
    <property type="entry name" value="PAS_4"/>
    <property type="match status" value="1"/>
</dbReference>
<organism evidence="4 5">
    <name type="scientific">Methanocella conradii (strain DSM 24694 / JCM 17849 / CGMCC 1.5162 / HZ254)</name>
    <dbReference type="NCBI Taxonomy" id="1041930"/>
    <lineage>
        <taxon>Archaea</taxon>
        <taxon>Methanobacteriati</taxon>
        <taxon>Methanobacteriota</taxon>
        <taxon>Stenosarchaea group</taxon>
        <taxon>Methanomicrobia</taxon>
        <taxon>Methanocellales</taxon>
        <taxon>Methanocellaceae</taxon>
        <taxon>Methanocella</taxon>
    </lineage>
</organism>
<dbReference type="CDD" id="cd00130">
    <property type="entry name" value="PAS"/>
    <property type="match status" value="3"/>
</dbReference>
<dbReference type="PANTHER" id="PTHR44757:SF2">
    <property type="entry name" value="BIOFILM ARCHITECTURE MAINTENANCE PROTEIN MBAA"/>
    <property type="match status" value="1"/>
</dbReference>
<feature type="domain" description="PAS" evidence="2">
    <location>
        <begin position="358"/>
        <end position="428"/>
    </location>
</feature>
<dbReference type="InterPro" id="IPR036388">
    <property type="entry name" value="WH-like_DNA-bd_sf"/>
</dbReference>
<dbReference type="PROSITE" id="PS50112">
    <property type="entry name" value="PAS"/>
    <property type="match status" value="3"/>
</dbReference>
<dbReference type="InterPro" id="IPR001610">
    <property type="entry name" value="PAC"/>
</dbReference>
<dbReference type="GO" id="GO:0006355">
    <property type="term" value="P:regulation of DNA-templated transcription"/>
    <property type="evidence" value="ECO:0007669"/>
    <property type="project" value="InterPro"/>
</dbReference>
<dbReference type="Gene3D" id="1.10.10.10">
    <property type="entry name" value="Winged helix-like DNA-binding domain superfamily/Winged helix DNA-binding domain"/>
    <property type="match status" value="1"/>
</dbReference>
<dbReference type="SUPFAM" id="SSF46785">
    <property type="entry name" value="Winged helix' DNA-binding domain"/>
    <property type="match status" value="1"/>
</dbReference>
<dbReference type="eggNOG" id="arCOG02350">
    <property type="taxonomic scope" value="Archaea"/>
</dbReference>
<proteinExistence type="predicted"/>
<dbReference type="PROSITE" id="PS50113">
    <property type="entry name" value="PAC"/>
    <property type="match status" value="1"/>
</dbReference>
<evidence type="ECO:0000259" key="3">
    <source>
        <dbReference type="PROSITE" id="PS50113"/>
    </source>
</evidence>
<keyword evidence="5" id="KW-1185">Reference proteome</keyword>
<dbReference type="AlphaFoldDB" id="H8I9J3"/>
<dbReference type="KEGG" id="mez:Mtc_1284"/>
<dbReference type="InterPro" id="IPR035965">
    <property type="entry name" value="PAS-like_dom_sf"/>
</dbReference>
<dbReference type="HOGENOM" id="CLU_580896_0_0_2"/>
<dbReference type="InterPro" id="IPR036390">
    <property type="entry name" value="WH_DNA-bd_sf"/>
</dbReference>
<keyword evidence="4" id="KW-0418">Kinase</keyword>
<reference evidence="4 5" key="1">
    <citation type="journal article" date="2012" name="J. Bacteriol.">
        <title>Complete genome sequence of a thermophilic methanogen, Methanocella conradii HZ254, isolated from Chinese rice field soil.</title>
        <authorList>
            <person name="Lu Z."/>
            <person name="Lu Y."/>
        </authorList>
    </citation>
    <scope>NUCLEOTIDE SEQUENCE [LARGE SCALE GENOMIC DNA]</scope>
    <source>
        <strain evidence="5">DSM 24694 / JCM 17849 / CGMCC 1.5162 / HZ254</strain>
    </source>
</reference>
<evidence type="ECO:0000313" key="5">
    <source>
        <dbReference type="Proteomes" id="UP000005233"/>
    </source>
</evidence>
<dbReference type="RefSeq" id="WP_014405875.1">
    <property type="nucleotide sequence ID" value="NC_017034.1"/>
</dbReference>
<keyword evidence="1" id="KW-0175">Coiled coil</keyword>
<dbReference type="GeneID" id="11971410"/>
<evidence type="ECO:0000256" key="1">
    <source>
        <dbReference type="SAM" id="Coils"/>
    </source>
</evidence>
<name>H8I9J3_METCZ</name>
<keyword evidence="4" id="KW-0808">Transferase</keyword>
<dbReference type="Gene3D" id="6.10.250.490">
    <property type="match status" value="1"/>
</dbReference>
<dbReference type="Gene3D" id="3.30.450.20">
    <property type="entry name" value="PAS domain"/>
    <property type="match status" value="3"/>
</dbReference>
<dbReference type="Pfam" id="PF00989">
    <property type="entry name" value="PAS"/>
    <property type="match status" value="1"/>
</dbReference>
<dbReference type="InterPro" id="IPR000700">
    <property type="entry name" value="PAS-assoc_C"/>
</dbReference>
<dbReference type="eggNOG" id="arCOG03931">
    <property type="taxonomic scope" value="Archaea"/>
</dbReference>
<dbReference type="STRING" id="1041930.Mtc_1284"/>
<dbReference type="GO" id="GO:0016301">
    <property type="term" value="F:kinase activity"/>
    <property type="evidence" value="ECO:0007669"/>
    <property type="project" value="UniProtKB-KW"/>
</dbReference>
<dbReference type="OrthoDB" id="3369at2157"/>
<dbReference type="Proteomes" id="UP000005233">
    <property type="component" value="Chromosome"/>
</dbReference>
<gene>
    <name evidence="4" type="ordered locus">Mtc_1284</name>
</gene>
<feature type="coiled-coil region" evidence="1">
    <location>
        <begin position="302"/>
        <end position="333"/>
    </location>
</feature>
<sequence>MEISREAFARIKEALKTKPRGMNINEISKEIGINRLTVAKYLEMLVLTGQVDVKKFGPSKVYYLSHRLPISAMLSLSSDFIIILDKNLRLVYANDRFFEESGIRREDILYKNIEIIENYRFPVSVRPFIKSYIKNAIEGKESLVEVQYQKEKMHYLEIKFIPMVFDDGEKGVTIIIENITDRKRAEEALKESEERFHATFEQAAVGMAHLDAEGRFIRLNQKYCDILGYTHEEIAGKTFLSITYPDDVQISEKHFNELKSGKINSYSFEKRYIKKDGSPVWANATVSAVRKPDGSIKYVIAVVEDISARKHAEEELKKARDELDRRVKERTLELEVANKALISEIGQRVRSDEPLRVGEDKYRSIVENVPDGVWEIDKDEVFVYASPRILDILGYSPEEVIGKSPYDFMPKASRNKVRREVRKMLEKEDGFKLVECDLLHKDGRKIRVEISIRPIFDSNVGGGGKRKGKD</sequence>
<evidence type="ECO:0000313" key="4">
    <source>
        <dbReference type="EMBL" id="AFD00038.1"/>
    </source>
</evidence>
<dbReference type="EMBL" id="CP003243">
    <property type="protein sequence ID" value="AFD00038.1"/>
    <property type="molecule type" value="Genomic_DNA"/>
</dbReference>
<dbReference type="InterPro" id="IPR052155">
    <property type="entry name" value="Biofilm_reg_signaling"/>
</dbReference>
<evidence type="ECO:0000259" key="2">
    <source>
        <dbReference type="PROSITE" id="PS50112"/>
    </source>
</evidence>
<protein>
    <submittedName>
        <fullName evidence="4">PAS sensor signal transduction histidine kinase</fullName>
    </submittedName>
</protein>
<feature type="domain" description="PAS" evidence="2">
    <location>
        <begin position="192"/>
        <end position="262"/>
    </location>
</feature>
<dbReference type="PANTHER" id="PTHR44757">
    <property type="entry name" value="DIGUANYLATE CYCLASE DGCP"/>
    <property type="match status" value="1"/>
</dbReference>
<dbReference type="InterPro" id="IPR000014">
    <property type="entry name" value="PAS"/>
</dbReference>
<feature type="domain" description="PAS" evidence="2">
    <location>
        <begin position="66"/>
        <end position="140"/>
    </location>
</feature>
<feature type="coiled-coil region" evidence="1">
    <location>
        <begin position="175"/>
        <end position="202"/>
    </location>
</feature>
<dbReference type="InterPro" id="IPR013656">
    <property type="entry name" value="PAS_4"/>
</dbReference>
<accession>H8I9J3</accession>